<dbReference type="GO" id="GO:0015940">
    <property type="term" value="P:pantothenate biosynthetic process"/>
    <property type="evidence" value="ECO:0007669"/>
    <property type="project" value="UniProtKB-UniPathway"/>
</dbReference>
<protein>
    <recommendedName>
        <fullName evidence="4">Pantoate--beta-alanine ligase</fullName>
        <ecNumber evidence="3">6.3.2.1</ecNumber>
    </recommendedName>
    <alternativeName>
        <fullName evidence="10">Pantoate-activating enzyme</fullName>
    </alternativeName>
    <alternativeName>
        <fullName evidence="9">Pantothenate synthetase</fullName>
    </alternativeName>
</protein>
<evidence type="ECO:0000256" key="10">
    <source>
        <dbReference type="ARBA" id="ARBA00032806"/>
    </source>
</evidence>
<evidence type="ECO:0000313" key="13">
    <source>
        <dbReference type="Proteomes" id="UP000002630"/>
    </source>
</evidence>
<dbReference type="GO" id="GO:0004592">
    <property type="term" value="F:pantoate-beta-alanine ligase activity"/>
    <property type="evidence" value="ECO:0007669"/>
    <property type="project" value="UniProtKB-EC"/>
</dbReference>
<evidence type="ECO:0000256" key="9">
    <source>
        <dbReference type="ARBA" id="ARBA00029902"/>
    </source>
</evidence>
<gene>
    <name evidence="12" type="ORF">Esi_0070_0043</name>
</gene>
<comment type="similarity">
    <text evidence="2">Belongs to the pantothenate synthetase family.</text>
</comment>
<dbReference type="OrthoDB" id="2020436at2759"/>
<dbReference type="PANTHER" id="PTHR21299:SF1">
    <property type="entry name" value="PANTOATE--BETA-ALANINE LIGASE"/>
    <property type="match status" value="1"/>
</dbReference>
<organism evidence="12 13">
    <name type="scientific">Ectocarpus siliculosus</name>
    <name type="common">Brown alga</name>
    <name type="synonym">Conferva siliculosa</name>
    <dbReference type="NCBI Taxonomy" id="2880"/>
    <lineage>
        <taxon>Eukaryota</taxon>
        <taxon>Sar</taxon>
        <taxon>Stramenopiles</taxon>
        <taxon>Ochrophyta</taxon>
        <taxon>PX clade</taxon>
        <taxon>Phaeophyceae</taxon>
        <taxon>Ectocarpales</taxon>
        <taxon>Ectocarpaceae</taxon>
        <taxon>Ectocarpus</taxon>
    </lineage>
</organism>
<dbReference type="OMA" id="CNHKLEP"/>
<evidence type="ECO:0000256" key="11">
    <source>
        <dbReference type="ARBA" id="ARBA00048258"/>
    </source>
</evidence>
<dbReference type="eggNOG" id="KOG3042">
    <property type="taxonomic scope" value="Eukaryota"/>
</dbReference>
<keyword evidence="5" id="KW-0436">Ligase</keyword>
<dbReference type="AlphaFoldDB" id="D8LS60"/>
<dbReference type="Proteomes" id="UP000002630">
    <property type="component" value="Linkage Group LG26"/>
</dbReference>
<dbReference type="NCBIfam" id="TIGR00018">
    <property type="entry name" value="panC"/>
    <property type="match status" value="1"/>
</dbReference>
<dbReference type="NCBIfam" id="TIGR00125">
    <property type="entry name" value="cyt_tran_rel"/>
    <property type="match status" value="1"/>
</dbReference>
<evidence type="ECO:0000256" key="6">
    <source>
        <dbReference type="ARBA" id="ARBA00022655"/>
    </source>
</evidence>
<keyword evidence="13" id="KW-1185">Reference proteome</keyword>
<dbReference type="SUPFAM" id="SSF52374">
    <property type="entry name" value="Nucleotidylyl transferase"/>
    <property type="match status" value="1"/>
</dbReference>
<dbReference type="InterPro" id="IPR003721">
    <property type="entry name" value="Pantoate_ligase"/>
</dbReference>
<evidence type="ECO:0000256" key="5">
    <source>
        <dbReference type="ARBA" id="ARBA00022598"/>
    </source>
</evidence>
<evidence type="ECO:0000256" key="3">
    <source>
        <dbReference type="ARBA" id="ARBA00012219"/>
    </source>
</evidence>
<dbReference type="EMBL" id="FN649751">
    <property type="protein sequence ID" value="CBN75117.1"/>
    <property type="molecule type" value="Genomic_DNA"/>
</dbReference>
<proteinExistence type="inferred from homology"/>
<dbReference type="InterPro" id="IPR042176">
    <property type="entry name" value="Pantoate_ligase_C"/>
</dbReference>
<dbReference type="InterPro" id="IPR014729">
    <property type="entry name" value="Rossmann-like_a/b/a_fold"/>
</dbReference>
<keyword evidence="6" id="KW-0566">Pantothenate biosynthesis</keyword>
<evidence type="ECO:0000256" key="2">
    <source>
        <dbReference type="ARBA" id="ARBA00009256"/>
    </source>
</evidence>
<dbReference type="EC" id="6.3.2.1" evidence="3"/>
<dbReference type="PANTHER" id="PTHR21299">
    <property type="entry name" value="CYTIDYLATE KINASE/PANTOATE-BETA-ALANINE LIGASE"/>
    <property type="match status" value="1"/>
</dbReference>
<dbReference type="STRING" id="2880.D8LS60"/>
<dbReference type="Gene3D" id="3.30.1300.10">
    <property type="entry name" value="Pantoate-beta-alanine ligase, C-terminal domain"/>
    <property type="match status" value="1"/>
</dbReference>
<dbReference type="GO" id="GO:0005524">
    <property type="term" value="F:ATP binding"/>
    <property type="evidence" value="ECO:0007669"/>
    <property type="project" value="UniProtKB-KW"/>
</dbReference>
<dbReference type="HAMAP" id="MF_00158">
    <property type="entry name" value="PanC"/>
    <property type="match status" value="1"/>
</dbReference>
<evidence type="ECO:0000256" key="4">
    <source>
        <dbReference type="ARBA" id="ARBA00015647"/>
    </source>
</evidence>
<evidence type="ECO:0000256" key="7">
    <source>
        <dbReference type="ARBA" id="ARBA00022741"/>
    </source>
</evidence>
<dbReference type="InterPro" id="IPR004821">
    <property type="entry name" value="Cyt_trans-like"/>
</dbReference>
<comment type="catalytic activity">
    <reaction evidence="11">
        <text>(R)-pantoate + beta-alanine + ATP = (R)-pantothenate + AMP + diphosphate + H(+)</text>
        <dbReference type="Rhea" id="RHEA:10912"/>
        <dbReference type="ChEBI" id="CHEBI:15378"/>
        <dbReference type="ChEBI" id="CHEBI:15980"/>
        <dbReference type="ChEBI" id="CHEBI:29032"/>
        <dbReference type="ChEBI" id="CHEBI:30616"/>
        <dbReference type="ChEBI" id="CHEBI:33019"/>
        <dbReference type="ChEBI" id="CHEBI:57966"/>
        <dbReference type="ChEBI" id="CHEBI:456215"/>
        <dbReference type="EC" id="6.3.2.1"/>
    </reaction>
</comment>
<evidence type="ECO:0000256" key="1">
    <source>
        <dbReference type="ARBA" id="ARBA00004990"/>
    </source>
</evidence>
<dbReference type="Pfam" id="PF02569">
    <property type="entry name" value="Pantoate_ligase"/>
    <property type="match status" value="1"/>
</dbReference>
<comment type="pathway">
    <text evidence="1">Cofactor biosynthesis; (R)-pantothenate biosynthesis; (R)-pantothenate from (R)-pantoate and beta-alanine: step 1/1.</text>
</comment>
<keyword evidence="7" id="KW-0547">Nucleotide-binding</keyword>
<accession>D8LS60</accession>
<dbReference type="EMBL" id="FN648927">
    <property type="protein sequence ID" value="CBN75117.1"/>
    <property type="molecule type" value="Genomic_DNA"/>
</dbReference>
<dbReference type="Gene3D" id="3.40.50.620">
    <property type="entry name" value="HUPs"/>
    <property type="match status" value="1"/>
</dbReference>
<dbReference type="UniPathway" id="UPA00028">
    <property type="reaction ID" value="UER00005"/>
</dbReference>
<dbReference type="InParanoid" id="D8LS60"/>
<dbReference type="CDD" id="cd00560">
    <property type="entry name" value="PanC"/>
    <property type="match status" value="1"/>
</dbReference>
<sequence length="351" mass="38072">MVSIVLRTLSNQSRCSLLRRGEVCRRRVTAPLVSPSLLHAAAAPRATMSTPATPTADHSEPGVFSTIADFRRARRSLPHDASVGFVPTMGALHEGHLDLFRRARRECDIVVGSVFVNPAQFAPHEDLDRYPRQLEQDLELLGGEGLVDLVFAPTREEMYSPDHRIYVDPLGFDDLPEGVARPGFFRGVATVVTKLLNVVQPDLAFFGQKDALQCVLVKRLVEDLNMPVTVVVSETTREADGLAMSSRNAYMSAEERAAAPAVYLSLRAAADARQREADAGRNASREELVAAAEEVISAQPLITSVDYLSVGSPATMEELEEIGQAGAVVSVAVRLGSVRLIDNVVLPPLAR</sequence>
<name>D8LS60_ECTSI</name>
<keyword evidence="8" id="KW-0067">ATP-binding</keyword>
<evidence type="ECO:0000313" key="12">
    <source>
        <dbReference type="EMBL" id="CBN75117.1"/>
    </source>
</evidence>
<reference evidence="12 13" key="1">
    <citation type="journal article" date="2010" name="Nature">
        <title>The Ectocarpus genome and the independent evolution of multicellularity in brown algae.</title>
        <authorList>
            <person name="Cock J.M."/>
            <person name="Sterck L."/>
            <person name="Rouze P."/>
            <person name="Scornet D."/>
            <person name="Allen A.E."/>
            <person name="Amoutzias G."/>
            <person name="Anthouard V."/>
            <person name="Artiguenave F."/>
            <person name="Aury J.M."/>
            <person name="Badger J.H."/>
            <person name="Beszteri B."/>
            <person name="Billiau K."/>
            <person name="Bonnet E."/>
            <person name="Bothwell J.H."/>
            <person name="Bowler C."/>
            <person name="Boyen C."/>
            <person name="Brownlee C."/>
            <person name="Carrano C.J."/>
            <person name="Charrier B."/>
            <person name="Cho G.Y."/>
            <person name="Coelho S.M."/>
            <person name="Collen J."/>
            <person name="Corre E."/>
            <person name="Da Silva C."/>
            <person name="Delage L."/>
            <person name="Delaroque N."/>
            <person name="Dittami S.M."/>
            <person name="Doulbeau S."/>
            <person name="Elias M."/>
            <person name="Farnham G."/>
            <person name="Gachon C.M."/>
            <person name="Gschloessl B."/>
            <person name="Heesch S."/>
            <person name="Jabbari K."/>
            <person name="Jubin C."/>
            <person name="Kawai H."/>
            <person name="Kimura K."/>
            <person name="Kloareg B."/>
            <person name="Kupper F.C."/>
            <person name="Lang D."/>
            <person name="Le Bail A."/>
            <person name="Leblanc C."/>
            <person name="Lerouge P."/>
            <person name="Lohr M."/>
            <person name="Lopez P.J."/>
            <person name="Martens C."/>
            <person name="Maumus F."/>
            <person name="Michel G."/>
            <person name="Miranda-Saavedra D."/>
            <person name="Morales J."/>
            <person name="Moreau H."/>
            <person name="Motomura T."/>
            <person name="Nagasato C."/>
            <person name="Napoli C.A."/>
            <person name="Nelson D.R."/>
            <person name="Nyvall-Collen P."/>
            <person name="Peters A.F."/>
            <person name="Pommier C."/>
            <person name="Potin P."/>
            <person name="Poulain J."/>
            <person name="Quesneville H."/>
            <person name="Read B."/>
            <person name="Rensing S.A."/>
            <person name="Ritter A."/>
            <person name="Rousvoal S."/>
            <person name="Samanta M."/>
            <person name="Samson G."/>
            <person name="Schroeder D.C."/>
            <person name="Segurens B."/>
            <person name="Strittmatter M."/>
            <person name="Tonon T."/>
            <person name="Tregear J.W."/>
            <person name="Valentin K."/>
            <person name="von Dassow P."/>
            <person name="Yamagishi T."/>
            <person name="Van de Peer Y."/>
            <person name="Wincker P."/>
        </authorList>
    </citation>
    <scope>NUCLEOTIDE SEQUENCE [LARGE SCALE GENOMIC DNA]</scope>
    <source>
        <strain evidence="13">Ec32 / CCAP1310/4</strain>
    </source>
</reference>
<evidence type="ECO:0000256" key="8">
    <source>
        <dbReference type="ARBA" id="ARBA00022840"/>
    </source>
</evidence>